<evidence type="ECO:0000256" key="1">
    <source>
        <dbReference type="SAM" id="SignalP"/>
    </source>
</evidence>
<protein>
    <submittedName>
        <fullName evidence="2">Uncharacterized protein</fullName>
    </submittedName>
</protein>
<dbReference type="HOGENOM" id="CLU_1656418_0_0_1"/>
<feature type="non-terminal residue" evidence="2">
    <location>
        <position position="1"/>
    </location>
</feature>
<reference evidence="3" key="2">
    <citation type="submission" date="2015-01" db="EMBL/GenBank/DDBJ databases">
        <title>Evolutionary Origins and Diversification of the Mycorrhizal Mutualists.</title>
        <authorList>
            <consortium name="DOE Joint Genome Institute"/>
            <consortium name="Mycorrhizal Genomics Consortium"/>
            <person name="Kohler A."/>
            <person name="Kuo A."/>
            <person name="Nagy L.G."/>
            <person name="Floudas D."/>
            <person name="Copeland A."/>
            <person name="Barry K.W."/>
            <person name="Cichocki N."/>
            <person name="Veneault-Fourrey C."/>
            <person name="LaButti K."/>
            <person name="Lindquist E.A."/>
            <person name="Lipzen A."/>
            <person name="Lundell T."/>
            <person name="Morin E."/>
            <person name="Murat C."/>
            <person name="Riley R."/>
            <person name="Ohm R."/>
            <person name="Sun H."/>
            <person name="Tunlid A."/>
            <person name="Henrissat B."/>
            <person name="Grigoriev I.V."/>
            <person name="Hibbett D.S."/>
            <person name="Martin F."/>
        </authorList>
    </citation>
    <scope>NUCLEOTIDE SEQUENCE [LARGE SCALE GENOMIC DNA]</scope>
    <source>
        <strain evidence="3">MUT 4182</strain>
    </source>
</reference>
<evidence type="ECO:0000313" key="3">
    <source>
        <dbReference type="Proteomes" id="UP000054248"/>
    </source>
</evidence>
<proteinExistence type="predicted"/>
<keyword evidence="3" id="KW-1185">Reference proteome</keyword>
<keyword evidence="1" id="KW-0732">Signal</keyword>
<evidence type="ECO:0000313" key="2">
    <source>
        <dbReference type="EMBL" id="KIO16888.1"/>
    </source>
</evidence>
<feature type="chain" id="PRO_5013153193" evidence="1">
    <location>
        <begin position="16"/>
        <end position="160"/>
    </location>
</feature>
<dbReference type="OrthoDB" id="10312096at2759"/>
<gene>
    <name evidence="2" type="ORF">M407DRAFT_33469</name>
</gene>
<dbReference type="EMBL" id="KN823467">
    <property type="protein sequence ID" value="KIO16888.1"/>
    <property type="molecule type" value="Genomic_DNA"/>
</dbReference>
<accession>A0A0C3K6A0</accession>
<dbReference type="Proteomes" id="UP000054248">
    <property type="component" value="Unassembled WGS sequence"/>
</dbReference>
<name>A0A0C3K6A0_9AGAM</name>
<organism evidence="2 3">
    <name type="scientific">Tulasnella calospora MUT 4182</name>
    <dbReference type="NCBI Taxonomy" id="1051891"/>
    <lineage>
        <taxon>Eukaryota</taxon>
        <taxon>Fungi</taxon>
        <taxon>Dikarya</taxon>
        <taxon>Basidiomycota</taxon>
        <taxon>Agaricomycotina</taxon>
        <taxon>Agaricomycetes</taxon>
        <taxon>Cantharellales</taxon>
        <taxon>Tulasnellaceae</taxon>
        <taxon>Tulasnella</taxon>
    </lineage>
</organism>
<reference evidence="2 3" key="1">
    <citation type="submission" date="2014-04" db="EMBL/GenBank/DDBJ databases">
        <authorList>
            <consortium name="DOE Joint Genome Institute"/>
            <person name="Kuo A."/>
            <person name="Girlanda M."/>
            <person name="Perotto S."/>
            <person name="Kohler A."/>
            <person name="Nagy L.G."/>
            <person name="Floudas D."/>
            <person name="Copeland A."/>
            <person name="Barry K.W."/>
            <person name="Cichocki N."/>
            <person name="Veneault-Fourrey C."/>
            <person name="LaButti K."/>
            <person name="Lindquist E.A."/>
            <person name="Lipzen A."/>
            <person name="Lundell T."/>
            <person name="Morin E."/>
            <person name="Murat C."/>
            <person name="Sun H."/>
            <person name="Tunlid A."/>
            <person name="Henrissat B."/>
            <person name="Grigoriev I.V."/>
            <person name="Hibbett D.S."/>
            <person name="Martin F."/>
            <person name="Nordberg H.P."/>
            <person name="Cantor M.N."/>
            <person name="Hua S.X."/>
        </authorList>
    </citation>
    <scope>NUCLEOTIDE SEQUENCE [LARGE SCALE GENOMIC DNA]</scope>
    <source>
        <strain evidence="2 3">MUT 4182</strain>
    </source>
</reference>
<feature type="signal peptide" evidence="1">
    <location>
        <begin position="1"/>
        <end position="15"/>
    </location>
</feature>
<sequence length="160" mass="16865">KLALIITSAVSVASAAVVTPRGSCSVDWACPSLAGYPAPYYKGYNDQASATECRYSEDPTTGYARCFYNPTTGEKLSGVGTIGCASAAICPVNCSSWACQPFNGYPPAYYFGFNSQANANECRWSDDPSSYYARCFYDVTTGVRLTGVGVDGCPGHATCA</sequence>
<dbReference type="AlphaFoldDB" id="A0A0C3K6A0"/>